<dbReference type="OMA" id="CESDCEC"/>
<protein>
    <recommendedName>
        <fullName evidence="3">F-box domain-containing protein</fullName>
    </recommendedName>
</protein>
<keyword evidence="2" id="KW-1185">Reference proteome</keyword>
<organism evidence="1 2">
    <name type="scientific">Verticillium dahliae (strain VdLs.17 / ATCC MYA-4575 / FGSC 10137)</name>
    <name type="common">Verticillium wilt</name>
    <dbReference type="NCBI Taxonomy" id="498257"/>
    <lineage>
        <taxon>Eukaryota</taxon>
        <taxon>Fungi</taxon>
        <taxon>Dikarya</taxon>
        <taxon>Ascomycota</taxon>
        <taxon>Pezizomycotina</taxon>
        <taxon>Sordariomycetes</taxon>
        <taxon>Hypocreomycetidae</taxon>
        <taxon>Glomerellales</taxon>
        <taxon>Plectosphaerellaceae</taxon>
        <taxon>Verticillium</taxon>
    </lineage>
</organism>
<dbReference type="AlphaFoldDB" id="G2WX25"/>
<dbReference type="GeneID" id="20704267"/>
<proteinExistence type="predicted"/>
<reference evidence="1 2" key="1">
    <citation type="submission" date="2008-03" db="EMBL/GenBank/DDBJ databases">
        <title>The Genome Sequence of Verticillium dahliae VdLs.17.</title>
        <authorList>
            <consortium name="The Broad Institute Genome Sequencing Platform"/>
            <person name="Ma L.-J.J."/>
            <person name="Klosterman S.J."/>
            <person name="Subbarao K."/>
            <person name="Dobinson K."/>
            <person name="Veronese P."/>
            <person name="Kang S."/>
            <person name="Gold S.E."/>
            <person name="Young S."/>
            <person name="Jaffe D."/>
            <person name="Gnerre S."/>
            <person name="Berlin A."/>
            <person name="Heiman D."/>
            <person name="Hepburn T."/>
            <person name="Sykes S."/>
            <person name="Alvarado L."/>
            <person name="Kodira C.D."/>
            <person name="Lander E."/>
            <person name="Galagan J."/>
            <person name="Nusbaum C."/>
            <person name="Birren B."/>
        </authorList>
    </citation>
    <scope>NUCLEOTIDE SEQUENCE [LARGE SCALE GENOMIC DNA]</scope>
    <source>
        <strain evidence="2">VdLs.17 / ATCC MYA-4575 / FGSC 10137</strain>
    </source>
</reference>
<dbReference type="OrthoDB" id="5343383at2759"/>
<evidence type="ECO:0000313" key="2">
    <source>
        <dbReference type="Proteomes" id="UP000001611"/>
    </source>
</evidence>
<dbReference type="RefSeq" id="XP_009651752.1">
    <property type="nucleotide sequence ID" value="XM_009653457.1"/>
</dbReference>
<sequence length="386" mass="44487">MSEDEDDTPIAWSVSLMDLPTKLHIKIFLTLFNQQSVFGLRLTCRKLEDVYHRIAETVLIDQRERIVVPVRNFLEFLDRFKLPDDRVRHPPPGGWPHIQPGPSNGLESKTPFALDILRHLSYIYDPEPRFNYYDGCITHRSTMVDYSETDSYQGGQEDMWLDESGFVGDDHPPPSKGRHILTLAEGWEGPGHCIYIDTWTGLVYEDEAECGPSAPIILAQDFFSDRIKSLKRFDEVFVPGEHTIYRRQAHFEREQTWQNGHYWDREERYVEYDPDDDPYDAEAMERQGEHDGTNQEFAAWRTRTGYGIFTLSMAGRGRTGTRRPACRRFGTLCIAGTSGVGDGRSDSLRPYLDLRHPGHTTEQVCQTRLHCAASTVMIRLCNHVQN</sequence>
<dbReference type="Proteomes" id="UP000001611">
    <property type="component" value="Chromosome 3"/>
</dbReference>
<accession>G2WX25</accession>
<dbReference type="eggNOG" id="ENOG502SPMR">
    <property type="taxonomic scope" value="Eukaryota"/>
</dbReference>
<dbReference type="HOGENOM" id="CLU_060401_0_0_1"/>
<evidence type="ECO:0000313" key="1">
    <source>
        <dbReference type="EMBL" id="EGY21280.1"/>
    </source>
</evidence>
<dbReference type="KEGG" id="vda:VDAG_02804"/>
<evidence type="ECO:0008006" key="3">
    <source>
        <dbReference type="Google" id="ProtNLM"/>
    </source>
</evidence>
<name>G2WX25_VERDV</name>
<dbReference type="EMBL" id="DS572698">
    <property type="protein sequence ID" value="EGY21280.1"/>
    <property type="molecule type" value="Genomic_DNA"/>
</dbReference>
<dbReference type="InParanoid" id="G2WX25"/>
<gene>
    <name evidence="1" type="ORF">VDAG_02804</name>
</gene>